<dbReference type="PROSITE" id="PS51898">
    <property type="entry name" value="TYR_RECOMBINASE"/>
    <property type="match status" value="1"/>
</dbReference>
<dbReference type="PANTHER" id="PTHR30629:SF2">
    <property type="entry name" value="PROPHAGE INTEGRASE INTS-RELATED"/>
    <property type="match status" value="1"/>
</dbReference>
<evidence type="ECO:0000256" key="5">
    <source>
        <dbReference type="PROSITE-ProRule" id="PRU01248"/>
    </source>
</evidence>
<dbReference type="EMBL" id="JADIJS010000001">
    <property type="protein sequence ID" value="MBO1038182.1"/>
    <property type="molecule type" value="Genomic_DNA"/>
</dbReference>
<dbReference type="PANTHER" id="PTHR30629">
    <property type="entry name" value="PROPHAGE INTEGRASE"/>
    <property type="match status" value="1"/>
</dbReference>
<keyword evidence="9" id="KW-1185">Reference proteome</keyword>
<protein>
    <submittedName>
        <fullName evidence="8">Tyrosine-type recombinase/integrase</fullName>
    </submittedName>
</protein>
<organism evidence="8 9">
    <name type="scientific">Brucella pituitosa</name>
    <dbReference type="NCBI Taxonomy" id="571256"/>
    <lineage>
        <taxon>Bacteria</taxon>
        <taxon>Pseudomonadati</taxon>
        <taxon>Pseudomonadota</taxon>
        <taxon>Alphaproteobacteria</taxon>
        <taxon>Hyphomicrobiales</taxon>
        <taxon>Brucellaceae</taxon>
        <taxon>Brucella/Ochrobactrum group</taxon>
        <taxon>Brucella</taxon>
    </lineage>
</organism>
<dbReference type="InterPro" id="IPR002104">
    <property type="entry name" value="Integrase_catalytic"/>
</dbReference>
<evidence type="ECO:0000313" key="8">
    <source>
        <dbReference type="EMBL" id="MBO1038182.1"/>
    </source>
</evidence>
<feature type="domain" description="Core-binding (CB)" evidence="7">
    <location>
        <begin position="70"/>
        <end position="149"/>
    </location>
</feature>
<dbReference type="InterPro" id="IPR044068">
    <property type="entry name" value="CB"/>
</dbReference>
<comment type="similarity">
    <text evidence="1">Belongs to the 'phage' integrase family.</text>
</comment>
<dbReference type="Pfam" id="PF00589">
    <property type="entry name" value="Phage_integrase"/>
    <property type="match status" value="1"/>
</dbReference>
<evidence type="ECO:0000259" key="6">
    <source>
        <dbReference type="PROSITE" id="PS51898"/>
    </source>
</evidence>
<reference evidence="8 9" key="1">
    <citation type="submission" date="2020-10" db="EMBL/GenBank/DDBJ databases">
        <title>Genomic characterization of underground lake bacteria from Wind Cave National Park: Insight into the archetypical LuxI/LuxR and identification of LuxR solos.</title>
        <authorList>
            <person name="Wengert P.C."/>
            <person name="Savka M.A."/>
        </authorList>
    </citation>
    <scope>NUCLEOTIDE SEQUENCE [LARGE SCALE GENOMIC DNA]</scope>
    <source>
        <strain evidence="8 9">SD316</strain>
    </source>
</reference>
<feature type="domain" description="Tyr recombinase" evidence="6">
    <location>
        <begin position="170"/>
        <end position="338"/>
    </location>
</feature>
<evidence type="ECO:0000256" key="1">
    <source>
        <dbReference type="ARBA" id="ARBA00008857"/>
    </source>
</evidence>
<evidence type="ECO:0000313" key="9">
    <source>
        <dbReference type="Proteomes" id="UP000718278"/>
    </source>
</evidence>
<evidence type="ECO:0000256" key="3">
    <source>
        <dbReference type="ARBA" id="ARBA00023125"/>
    </source>
</evidence>
<evidence type="ECO:0000256" key="2">
    <source>
        <dbReference type="ARBA" id="ARBA00022908"/>
    </source>
</evidence>
<dbReference type="InterPro" id="IPR050808">
    <property type="entry name" value="Phage_Integrase"/>
</dbReference>
<dbReference type="InterPro" id="IPR010998">
    <property type="entry name" value="Integrase_recombinase_N"/>
</dbReference>
<dbReference type="InterPro" id="IPR013762">
    <property type="entry name" value="Integrase-like_cat_sf"/>
</dbReference>
<name>A0ABS3JU42_9HYPH</name>
<evidence type="ECO:0000259" key="7">
    <source>
        <dbReference type="PROSITE" id="PS51900"/>
    </source>
</evidence>
<dbReference type="RefSeq" id="WP_207486247.1">
    <property type="nucleotide sequence ID" value="NZ_JADIJS010000001.1"/>
</dbReference>
<evidence type="ECO:0000256" key="4">
    <source>
        <dbReference type="ARBA" id="ARBA00023172"/>
    </source>
</evidence>
<dbReference type="SUPFAM" id="SSF56349">
    <property type="entry name" value="DNA breaking-rejoining enzymes"/>
    <property type="match status" value="1"/>
</dbReference>
<gene>
    <name evidence="8" type="ORF">IPV26_00725</name>
</gene>
<accession>A0ABS3JU42</accession>
<keyword evidence="2" id="KW-0229">DNA integration</keyword>
<dbReference type="PROSITE" id="PS51900">
    <property type="entry name" value="CB"/>
    <property type="match status" value="1"/>
</dbReference>
<comment type="caution">
    <text evidence="8">The sequence shown here is derived from an EMBL/GenBank/DDBJ whole genome shotgun (WGS) entry which is preliminary data.</text>
</comment>
<sequence>MKKRSNGLPKNCTIAFDRHGKRRIRFRRKGFDTYLPYPPVGEEFDRAYTSALAGVKEWGENIGSSRTKPGTMNALAVAYYRSPEFKGQRETTQKVYRAIVERFRKQHGHRLIKDLRREHIKTLIGKMSETPAAANRLLSLLRIMLNVALDNGWISANPAIGIKGYSKKTDGHHSWTDEEVAAYEARHPKGTKARLALDLLLYTAQRRGDVVRMGWQHVNVDKISVRQEKTGKKLDLPILPELWEAIGSLPRENPTFFTGTNGKPYISASFGNWFRKRCDEAGLSHCSAHGLRKAAARRMAEAGLSGDVIKSVTGHTNLSMLTIYTNAANQAVLAEAGMKAISSAKTKGTLSNHPEKVGQEGS</sequence>
<dbReference type="Gene3D" id="1.10.150.130">
    <property type="match status" value="1"/>
</dbReference>
<dbReference type="InterPro" id="IPR011010">
    <property type="entry name" value="DNA_brk_join_enz"/>
</dbReference>
<dbReference type="Proteomes" id="UP000718278">
    <property type="component" value="Unassembled WGS sequence"/>
</dbReference>
<proteinExistence type="inferred from homology"/>
<keyword evidence="4" id="KW-0233">DNA recombination</keyword>
<keyword evidence="3 5" id="KW-0238">DNA-binding</keyword>
<dbReference type="Gene3D" id="1.10.443.10">
    <property type="entry name" value="Intergrase catalytic core"/>
    <property type="match status" value="1"/>
</dbReference>